<evidence type="ECO:0000259" key="2">
    <source>
        <dbReference type="SMART" id="SM00731"/>
    </source>
</evidence>
<dbReference type="GO" id="GO:0005634">
    <property type="term" value="C:nucleus"/>
    <property type="evidence" value="ECO:0007669"/>
    <property type="project" value="TreeGrafter"/>
</dbReference>
<organism evidence="3 4">
    <name type="scientific">Rhodofomes roseus</name>
    <dbReference type="NCBI Taxonomy" id="34475"/>
    <lineage>
        <taxon>Eukaryota</taxon>
        <taxon>Fungi</taxon>
        <taxon>Dikarya</taxon>
        <taxon>Basidiomycota</taxon>
        <taxon>Agaricomycotina</taxon>
        <taxon>Agaricomycetes</taxon>
        <taxon>Polyporales</taxon>
        <taxon>Rhodofomes</taxon>
    </lineage>
</organism>
<reference evidence="3 4" key="1">
    <citation type="submission" date="2019-01" db="EMBL/GenBank/DDBJ databases">
        <title>Genome sequencing of the rare red list fungi Fomitopsis rosea.</title>
        <authorList>
            <person name="Buettner E."/>
            <person name="Kellner H."/>
        </authorList>
    </citation>
    <scope>NUCLEOTIDE SEQUENCE [LARGE SCALE GENOMIC DNA]</scope>
    <source>
        <strain evidence="3 4">DSM 105464</strain>
    </source>
</reference>
<comment type="caution">
    <text evidence="3">The sequence shown here is derived from an EMBL/GenBank/DDBJ whole genome shotgun (WGS) entry which is preliminary data.</text>
</comment>
<evidence type="ECO:0000313" key="3">
    <source>
        <dbReference type="EMBL" id="TFY70087.1"/>
    </source>
</evidence>
<sequence length="578" mass="63958">MAEFQNSRPLHKAAALRVDFDVSLVDCEVERIRAMKIEDEVVPDSEEERLQRSKAKRRGLADGQRVDVIELASDEEEEEYIPVRRHDAGKTPRARRVVQSTDCESSENEPGDGAKSASQTQLPQRTIAPRTPGKSTGPVIDLTLSSSESDGEDIVPAKGKASKTQASRPTSRNATSHGLLSSQDGENKSTIPLFADGDSDDDDPMSVDDGSVLIFNEPRSARKPLRTTNLTYPSRNPPSSSAPSTPRRRIVSIHSTDSEESDTDAKSEASARSAKPAPKPKKTKVIKAPKLSQRALEAAELQRRTTYARTFFEEMNREIFGCGLPSKTELKWNKRMTSTAGKASWHKTRDGAQTTQIELAVKILTDDERIRNTLSHEMCHLASWVISDAPSETHGDIFHGWARKVMRARPDIEVTTKHNYEIDYKYEWKCQECDKIYGRHSKSINPDECGRSSPTKYSSSYVHGWACQVCGACKVGKLIPMFPTTPRVPKTPRRKAGSAMASVKGRDSPLTISSPIVIQDDEVEMTVKVHITQETPTRTWAKTTKTQAVPGAFPLDDDEDDGEDDVQLLTCVLGGLTI</sequence>
<dbReference type="PANTHER" id="PTHR23099">
    <property type="entry name" value="TRANSCRIPTIONAL REGULATOR"/>
    <property type="match status" value="1"/>
</dbReference>
<gene>
    <name evidence="3" type="ORF">EVJ58_g13</name>
</gene>
<dbReference type="InterPro" id="IPR006640">
    <property type="entry name" value="SprT-like_domain"/>
</dbReference>
<feature type="compositionally biased region" description="Polar residues" evidence="1">
    <location>
        <begin position="162"/>
        <end position="190"/>
    </location>
</feature>
<accession>A0A4Y9Z7S6</accession>
<feature type="compositionally biased region" description="Acidic residues" evidence="1">
    <location>
        <begin position="197"/>
        <end position="206"/>
    </location>
</feature>
<feature type="compositionally biased region" description="Low complexity" evidence="1">
    <location>
        <begin position="233"/>
        <end position="245"/>
    </location>
</feature>
<dbReference type="Proteomes" id="UP000298390">
    <property type="component" value="Unassembled WGS sequence"/>
</dbReference>
<name>A0A4Y9Z7S6_9APHY</name>
<feature type="region of interest" description="Disordered" evidence="1">
    <location>
        <begin position="42"/>
        <end position="287"/>
    </location>
</feature>
<protein>
    <recommendedName>
        <fullName evidence="2">SprT-like domain-containing protein</fullName>
    </recommendedName>
</protein>
<feature type="domain" description="SprT-like" evidence="2">
    <location>
        <begin position="305"/>
        <end position="455"/>
    </location>
</feature>
<dbReference type="EMBL" id="SEKV01000001">
    <property type="protein sequence ID" value="TFY70087.1"/>
    <property type="molecule type" value="Genomic_DNA"/>
</dbReference>
<dbReference type="GO" id="GO:0006950">
    <property type="term" value="P:response to stress"/>
    <property type="evidence" value="ECO:0007669"/>
    <property type="project" value="UniProtKB-ARBA"/>
</dbReference>
<evidence type="ECO:0000256" key="1">
    <source>
        <dbReference type="SAM" id="MobiDB-lite"/>
    </source>
</evidence>
<dbReference type="SMART" id="SM00731">
    <property type="entry name" value="SprT"/>
    <property type="match status" value="1"/>
</dbReference>
<dbReference type="STRING" id="34475.A0A4Y9Z7S6"/>
<evidence type="ECO:0000313" key="4">
    <source>
        <dbReference type="Proteomes" id="UP000298390"/>
    </source>
</evidence>
<dbReference type="AlphaFoldDB" id="A0A4Y9Z7S6"/>
<feature type="compositionally biased region" description="Basic and acidic residues" evidence="1">
    <location>
        <begin position="81"/>
        <end position="90"/>
    </location>
</feature>
<proteinExistence type="predicted"/>
<dbReference type="PANTHER" id="PTHR23099:SF0">
    <property type="entry name" value="GERM CELL NUCLEAR ACIDIC PROTEIN"/>
    <property type="match status" value="1"/>
</dbReference>
<dbReference type="Pfam" id="PF10263">
    <property type="entry name" value="SprT-like"/>
    <property type="match status" value="1"/>
</dbReference>
<feature type="region of interest" description="Disordered" evidence="1">
    <location>
        <begin position="485"/>
        <end position="507"/>
    </location>
</feature>
<feature type="compositionally biased region" description="Basic residues" evidence="1">
    <location>
        <begin position="278"/>
        <end position="287"/>
    </location>
</feature>